<gene>
    <name evidence="1" type="ORF">F5144DRAFT_644513</name>
</gene>
<reference evidence="1 2" key="1">
    <citation type="journal article" date="2021" name="Nat. Commun.">
        <title>Genetic determinants of endophytism in the Arabidopsis root mycobiome.</title>
        <authorList>
            <person name="Mesny F."/>
            <person name="Miyauchi S."/>
            <person name="Thiergart T."/>
            <person name="Pickel B."/>
            <person name="Atanasova L."/>
            <person name="Karlsson M."/>
            <person name="Huettel B."/>
            <person name="Barry K.W."/>
            <person name="Haridas S."/>
            <person name="Chen C."/>
            <person name="Bauer D."/>
            <person name="Andreopoulos W."/>
            <person name="Pangilinan J."/>
            <person name="LaButti K."/>
            <person name="Riley R."/>
            <person name="Lipzen A."/>
            <person name="Clum A."/>
            <person name="Drula E."/>
            <person name="Henrissat B."/>
            <person name="Kohler A."/>
            <person name="Grigoriev I.V."/>
            <person name="Martin F.M."/>
            <person name="Hacquard S."/>
        </authorList>
    </citation>
    <scope>NUCLEOTIDE SEQUENCE [LARGE SCALE GENOMIC DNA]</scope>
    <source>
        <strain evidence="1 2">MPI-SDFR-AT-0079</strain>
    </source>
</reference>
<name>A0ACB7PCH5_9PEZI</name>
<organism evidence="1 2">
    <name type="scientific">Chaetomium tenue</name>
    <dbReference type="NCBI Taxonomy" id="1854479"/>
    <lineage>
        <taxon>Eukaryota</taxon>
        <taxon>Fungi</taxon>
        <taxon>Dikarya</taxon>
        <taxon>Ascomycota</taxon>
        <taxon>Pezizomycotina</taxon>
        <taxon>Sordariomycetes</taxon>
        <taxon>Sordariomycetidae</taxon>
        <taxon>Sordariales</taxon>
        <taxon>Chaetomiaceae</taxon>
        <taxon>Chaetomium</taxon>
    </lineage>
</organism>
<sequence>MQEKHKVMMIPIKADITAIIILLLTQVAEAAPIAVDHTHSSQSATTVTATKRDTPAATPEVIGTASAVAGILGLMFIFYCYQQWKQRRDARERQGKDNAFEMAVRIGVERRKLAAAKNGTVEDVIIDVCDPPGFIS</sequence>
<evidence type="ECO:0000313" key="1">
    <source>
        <dbReference type="EMBL" id="KAH6636007.1"/>
    </source>
</evidence>
<accession>A0ACB7PCH5</accession>
<proteinExistence type="predicted"/>
<keyword evidence="2" id="KW-1185">Reference proteome</keyword>
<evidence type="ECO:0000313" key="2">
    <source>
        <dbReference type="Proteomes" id="UP000724584"/>
    </source>
</evidence>
<dbReference type="Proteomes" id="UP000724584">
    <property type="component" value="Unassembled WGS sequence"/>
</dbReference>
<comment type="caution">
    <text evidence="1">The sequence shown here is derived from an EMBL/GenBank/DDBJ whole genome shotgun (WGS) entry which is preliminary data.</text>
</comment>
<dbReference type="EMBL" id="JAGIZQ010000003">
    <property type="protein sequence ID" value="KAH6636007.1"/>
    <property type="molecule type" value="Genomic_DNA"/>
</dbReference>
<protein>
    <submittedName>
        <fullName evidence="1">Uncharacterized protein</fullName>
    </submittedName>
</protein>